<sequence length="87" mass="9495">MTGLVALMGPAIVKGTCLMPKYPKIQESKTITAFIKTLKCNEGSSKDRNLSSAKKSSTEKIRAHISVLRNRTGKTALPISDRFLTKS</sequence>
<evidence type="ECO:0000313" key="1">
    <source>
        <dbReference type="EMBL" id="MPM47794.1"/>
    </source>
</evidence>
<organism evidence="1">
    <name type="scientific">bioreactor metagenome</name>
    <dbReference type="NCBI Taxonomy" id="1076179"/>
    <lineage>
        <taxon>unclassified sequences</taxon>
        <taxon>metagenomes</taxon>
        <taxon>ecological metagenomes</taxon>
    </lineage>
</organism>
<comment type="caution">
    <text evidence="1">The sequence shown here is derived from an EMBL/GenBank/DDBJ whole genome shotgun (WGS) entry which is preliminary data.</text>
</comment>
<dbReference type="AlphaFoldDB" id="A0A645ADQ4"/>
<reference evidence="1" key="1">
    <citation type="submission" date="2019-08" db="EMBL/GenBank/DDBJ databases">
        <authorList>
            <person name="Kucharzyk K."/>
            <person name="Murdoch R.W."/>
            <person name="Higgins S."/>
            <person name="Loffler F."/>
        </authorList>
    </citation>
    <scope>NUCLEOTIDE SEQUENCE</scope>
</reference>
<gene>
    <name evidence="1" type="ORF">SDC9_94512</name>
</gene>
<dbReference type="EMBL" id="VSSQ01011822">
    <property type="protein sequence ID" value="MPM47794.1"/>
    <property type="molecule type" value="Genomic_DNA"/>
</dbReference>
<name>A0A645ADQ4_9ZZZZ</name>
<accession>A0A645ADQ4</accession>
<proteinExistence type="predicted"/>
<protein>
    <submittedName>
        <fullName evidence="1">Uncharacterized protein</fullName>
    </submittedName>
</protein>